<sequence>MAMRNCYFAFGIIFLLITAHFSAVHCRNLRPRAAATVSELKETGGEMVEFIVSSSNNTDRRMKMRSIAYKLASGPSKRGPGH</sequence>
<reference evidence="2" key="1">
    <citation type="journal article" date="2023" name="bioRxiv">
        <title>Improved chromosome-level genome assembly for marigold (Tagetes erecta).</title>
        <authorList>
            <person name="Jiang F."/>
            <person name="Yuan L."/>
            <person name="Wang S."/>
            <person name="Wang H."/>
            <person name="Xu D."/>
            <person name="Wang A."/>
            <person name="Fan W."/>
        </authorList>
    </citation>
    <scope>NUCLEOTIDE SEQUENCE</scope>
    <source>
        <strain evidence="2">WSJ</strain>
        <tissue evidence="2">Leaf</tissue>
    </source>
</reference>
<proteinExistence type="predicted"/>
<comment type="caution">
    <text evidence="2">The sequence shown here is derived from an EMBL/GenBank/DDBJ whole genome shotgun (WGS) entry which is preliminary data.</text>
</comment>
<evidence type="ECO:0000313" key="3">
    <source>
        <dbReference type="Proteomes" id="UP001229421"/>
    </source>
</evidence>
<evidence type="ECO:0000256" key="1">
    <source>
        <dbReference type="SAM" id="SignalP"/>
    </source>
</evidence>
<gene>
    <name evidence="2" type="ORF">QVD17_02391</name>
</gene>
<dbReference type="EMBL" id="JAUHHV010000001">
    <property type="protein sequence ID" value="KAK1436609.1"/>
    <property type="molecule type" value="Genomic_DNA"/>
</dbReference>
<accession>A0AAD8P8T3</accession>
<protein>
    <submittedName>
        <fullName evidence="2">Uncharacterized protein</fullName>
    </submittedName>
</protein>
<keyword evidence="3" id="KW-1185">Reference proteome</keyword>
<evidence type="ECO:0000313" key="2">
    <source>
        <dbReference type="EMBL" id="KAK1436609.1"/>
    </source>
</evidence>
<name>A0AAD8P8T3_TARER</name>
<dbReference type="Proteomes" id="UP001229421">
    <property type="component" value="Unassembled WGS sequence"/>
</dbReference>
<organism evidence="2 3">
    <name type="scientific">Tagetes erecta</name>
    <name type="common">African marigold</name>
    <dbReference type="NCBI Taxonomy" id="13708"/>
    <lineage>
        <taxon>Eukaryota</taxon>
        <taxon>Viridiplantae</taxon>
        <taxon>Streptophyta</taxon>
        <taxon>Embryophyta</taxon>
        <taxon>Tracheophyta</taxon>
        <taxon>Spermatophyta</taxon>
        <taxon>Magnoliopsida</taxon>
        <taxon>eudicotyledons</taxon>
        <taxon>Gunneridae</taxon>
        <taxon>Pentapetalae</taxon>
        <taxon>asterids</taxon>
        <taxon>campanulids</taxon>
        <taxon>Asterales</taxon>
        <taxon>Asteraceae</taxon>
        <taxon>Asteroideae</taxon>
        <taxon>Heliantheae alliance</taxon>
        <taxon>Tageteae</taxon>
        <taxon>Tagetes</taxon>
    </lineage>
</organism>
<feature type="chain" id="PRO_5041967835" evidence="1">
    <location>
        <begin position="27"/>
        <end position="82"/>
    </location>
</feature>
<keyword evidence="1" id="KW-0732">Signal</keyword>
<feature type="signal peptide" evidence="1">
    <location>
        <begin position="1"/>
        <end position="26"/>
    </location>
</feature>
<dbReference type="AlphaFoldDB" id="A0AAD8P8T3"/>